<feature type="domain" description="Outer membrane channel protein CpnT-like N-terminal" evidence="2">
    <location>
        <begin position="62"/>
        <end position="166"/>
    </location>
</feature>
<comment type="caution">
    <text evidence="3">The sequence shown here is derived from an EMBL/GenBank/DDBJ whole genome shotgun (WGS) entry which is preliminary data.</text>
</comment>
<dbReference type="Proteomes" id="UP001499987">
    <property type="component" value="Unassembled WGS sequence"/>
</dbReference>
<evidence type="ECO:0000259" key="2">
    <source>
        <dbReference type="Pfam" id="PF25547"/>
    </source>
</evidence>
<sequence length="331" mass="35433">MTTAAEVAGAYKWTRDWMKEPLLPLPEIHNPAQGAIDQGLDDAVRWALEKSGLMGWLEKVTGDADALTAAARTWQDQARATREVAEELRRGGEALADDWHGQASAAFGRHMGQVVEAVDATADDMAQTAQILSQAAAECRLAEDMVVEIIREAIEWIAVTLAAGLVADILTLGLATVVDAVVVEAEMLVFLARVEKVSVSLARKLRTLRRLIKEMREAEKAGAALKRANAARKAVGRMRKGGKSAFNPGTWANPYKSPERFLTSTALKGFQGAVAEPLLEGATGLTGSPTAPIGDALNSDTNIDAVARDLDGRPAAPAYRVPRSRIEEAFG</sequence>
<dbReference type="InterPro" id="IPR036689">
    <property type="entry name" value="ESAT-6-like_sf"/>
</dbReference>
<dbReference type="InterPro" id="IPR057746">
    <property type="entry name" value="CpnT-like_N"/>
</dbReference>
<dbReference type="EMBL" id="BAAALD010000136">
    <property type="protein sequence ID" value="GAA1123166.1"/>
    <property type="molecule type" value="Genomic_DNA"/>
</dbReference>
<proteinExistence type="predicted"/>
<reference evidence="3 4" key="1">
    <citation type="journal article" date="2019" name="Int. J. Syst. Evol. Microbiol.">
        <title>The Global Catalogue of Microorganisms (GCM) 10K type strain sequencing project: providing services to taxonomists for standard genome sequencing and annotation.</title>
        <authorList>
            <consortium name="The Broad Institute Genomics Platform"/>
            <consortium name="The Broad Institute Genome Sequencing Center for Infectious Disease"/>
            <person name="Wu L."/>
            <person name="Ma J."/>
        </authorList>
    </citation>
    <scope>NUCLEOTIDE SEQUENCE [LARGE SCALE GENOMIC DNA]</scope>
    <source>
        <strain evidence="3 4">JCM 13002</strain>
    </source>
</reference>
<keyword evidence="1" id="KW-0175">Coiled coil</keyword>
<feature type="coiled-coil region" evidence="1">
    <location>
        <begin position="201"/>
        <end position="228"/>
    </location>
</feature>
<protein>
    <recommendedName>
        <fullName evidence="2">Outer membrane channel protein CpnT-like N-terminal domain-containing protein</fullName>
    </recommendedName>
</protein>
<name>A0ABN1U864_9ACTN</name>
<keyword evidence="4" id="KW-1185">Reference proteome</keyword>
<dbReference type="Gene3D" id="1.10.287.1060">
    <property type="entry name" value="ESAT-6-like"/>
    <property type="match status" value="1"/>
</dbReference>
<evidence type="ECO:0000313" key="3">
    <source>
        <dbReference type="EMBL" id="GAA1123166.1"/>
    </source>
</evidence>
<dbReference type="SUPFAM" id="SSF140453">
    <property type="entry name" value="EsxAB dimer-like"/>
    <property type="match status" value="1"/>
</dbReference>
<evidence type="ECO:0000313" key="4">
    <source>
        <dbReference type="Proteomes" id="UP001499987"/>
    </source>
</evidence>
<evidence type="ECO:0000256" key="1">
    <source>
        <dbReference type="SAM" id="Coils"/>
    </source>
</evidence>
<dbReference type="RefSeq" id="WP_344628062.1">
    <property type="nucleotide sequence ID" value="NZ_BAAALD010000136.1"/>
</dbReference>
<dbReference type="Pfam" id="PF25547">
    <property type="entry name" value="WXG100_2"/>
    <property type="match status" value="1"/>
</dbReference>
<accession>A0ABN1U864</accession>
<organism evidence="3 4">
    <name type="scientific">Kitasatospora arboriphila</name>
    <dbReference type="NCBI Taxonomy" id="258052"/>
    <lineage>
        <taxon>Bacteria</taxon>
        <taxon>Bacillati</taxon>
        <taxon>Actinomycetota</taxon>
        <taxon>Actinomycetes</taxon>
        <taxon>Kitasatosporales</taxon>
        <taxon>Streptomycetaceae</taxon>
        <taxon>Kitasatospora</taxon>
    </lineage>
</organism>
<gene>
    <name evidence="3" type="ORF">GCM10009663_73050</name>
</gene>